<protein>
    <submittedName>
        <fullName evidence="2">Uncharacterized protein</fullName>
    </submittedName>
</protein>
<dbReference type="Gene3D" id="4.10.60.10">
    <property type="entry name" value="Zinc finger, CCHC-type"/>
    <property type="match status" value="1"/>
</dbReference>
<dbReference type="EMBL" id="LXQA010750373">
    <property type="protein sequence ID" value="MCI69156.1"/>
    <property type="molecule type" value="Genomic_DNA"/>
</dbReference>
<sequence length="82" mass="9216">KPGHFIADCPEMSSKDKNKRNTSKKESFKNKIKQSLMATWEDLDEISDDETEEEEKANLASMTSANSDSDSDPEPESDSEET</sequence>
<feature type="compositionally biased region" description="Acidic residues" evidence="1">
    <location>
        <begin position="69"/>
        <end position="82"/>
    </location>
</feature>
<feature type="non-terminal residue" evidence="2">
    <location>
        <position position="1"/>
    </location>
</feature>
<feature type="non-terminal residue" evidence="2">
    <location>
        <position position="82"/>
    </location>
</feature>
<proteinExistence type="predicted"/>
<comment type="caution">
    <text evidence="2">The sequence shown here is derived from an EMBL/GenBank/DDBJ whole genome shotgun (WGS) entry which is preliminary data.</text>
</comment>
<accession>A0A392U9U9</accession>
<evidence type="ECO:0000256" key="1">
    <source>
        <dbReference type="SAM" id="MobiDB-lite"/>
    </source>
</evidence>
<feature type="region of interest" description="Disordered" evidence="1">
    <location>
        <begin position="1"/>
        <end position="82"/>
    </location>
</feature>
<organism evidence="2 3">
    <name type="scientific">Trifolium medium</name>
    <dbReference type="NCBI Taxonomy" id="97028"/>
    <lineage>
        <taxon>Eukaryota</taxon>
        <taxon>Viridiplantae</taxon>
        <taxon>Streptophyta</taxon>
        <taxon>Embryophyta</taxon>
        <taxon>Tracheophyta</taxon>
        <taxon>Spermatophyta</taxon>
        <taxon>Magnoliopsida</taxon>
        <taxon>eudicotyledons</taxon>
        <taxon>Gunneridae</taxon>
        <taxon>Pentapetalae</taxon>
        <taxon>rosids</taxon>
        <taxon>fabids</taxon>
        <taxon>Fabales</taxon>
        <taxon>Fabaceae</taxon>
        <taxon>Papilionoideae</taxon>
        <taxon>50 kb inversion clade</taxon>
        <taxon>NPAAA clade</taxon>
        <taxon>Hologalegina</taxon>
        <taxon>IRL clade</taxon>
        <taxon>Trifolieae</taxon>
        <taxon>Trifolium</taxon>
    </lineage>
</organism>
<dbReference type="Proteomes" id="UP000265520">
    <property type="component" value="Unassembled WGS sequence"/>
</dbReference>
<reference evidence="2 3" key="1">
    <citation type="journal article" date="2018" name="Front. Plant Sci.">
        <title>Red Clover (Trifolium pratense) and Zigzag Clover (T. medium) - A Picture of Genomic Similarities and Differences.</title>
        <authorList>
            <person name="Dluhosova J."/>
            <person name="Istvanek J."/>
            <person name="Nedelnik J."/>
            <person name="Repkova J."/>
        </authorList>
    </citation>
    <scope>NUCLEOTIDE SEQUENCE [LARGE SCALE GENOMIC DNA]</scope>
    <source>
        <strain evidence="3">cv. 10/8</strain>
        <tissue evidence="2">Leaf</tissue>
    </source>
</reference>
<name>A0A392U9U9_9FABA</name>
<keyword evidence="3" id="KW-1185">Reference proteome</keyword>
<evidence type="ECO:0000313" key="3">
    <source>
        <dbReference type="Proteomes" id="UP000265520"/>
    </source>
</evidence>
<feature type="compositionally biased region" description="Acidic residues" evidence="1">
    <location>
        <begin position="41"/>
        <end position="55"/>
    </location>
</feature>
<dbReference type="AlphaFoldDB" id="A0A392U9U9"/>
<evidence type="ECO:0000313" key="2">
    <source>
        <dbReference type="EMBL" id="MCI69156.1"/>
    </source>
</evidence>